<name>A0A851I1I8_9GAMM</name>
<keyword evidence="2" id="KW-0378">Hydrolase</keyword>
<keyword evidence="2" id="KW-0540">Nuclease</keyword>
<evidence type="ECO:0000313" key="3">
    <source>
        <dbReference type="Proteomes" id="UP000536442"/>
    </source>
</evidence>
<comment type="caution">
    <text evidence="2">The sequence shown here is derived from an EMBL/GenBank/DDBJ whole genome shotgun (WGS) entry which is preliminary data.</text>
</comment>
<dbReference type="InterPro" id="IPR003615">
    <property type="entry name" value="HNH_nuc"/>
</dbReference>
<keyword evidence="3" id="KW-1185">Reference proteome</keyword>
<evidence type="ECO:0000259" key="1">
    <source>
        <dbReference type="Pfam" id="PF13391"/>
    </source>
</evidence>
<dbReference type="GO" id="GO:0004519">
    <property type="term" value="F:endonuclease activity"/>
    <property type="evidence" value="ECO:0007669"/>
    <property type="project" value="UniProtKB-KW"/>
</dbReference>
<keyword evidence="2" id="KW-0255">Endonuclease</keyword>
<protein>
    <submittedName>
        <fullName evidence="2">HNH endonuclease</fullName>
    </submittedName>
</protein>
<feature type="domain" description="HNH nuclease" evidence="1">
    <location>
        <begin position="148"/>
        <end position="198"/>
    </location>
</feature>
<reference evidence="2 3" key="1">
    <citation type="submission" date="2020-03" db="EMBL/GenBank/DDBJ databases">
        <title>Metagenomic, metatranscriptomic, and metabolomic analyses revealed the key microbes and metabolic features during the fermentation of ganjang, Korean traditional soy sauce.</title>
        <authorList>
            <person name="Chun B.H."/>
            <person name="Jeon C.O."/>
        </authorList>
    </citation>
    <scope>NUCLEOTIDE SEQUENCE [LARGE SCALE GENOMIC DNA]</scope>
    <source>
        <strain evidence="2 3">KG14</strain>
    </source>
</reference>
<evidence type="ECO:0000313" key="2">
    <source>
        <dbReference type="EMBL" id="NWN92021.1"/>
    </source>
</evidence>
<proteinExistence type="predicted"/>
<sequence>MTTRKQWSEFDRLIILGLYCELPFGKFHRHHPRILEVAHKLGRSPSSVAMKLSNFASLDPVITGSGRKGLAGASQADRKLWLDFSEHPSEIMPKIASALESLNNVTLDDPEIIDLDNYRGETATTTIQRRKSQNLFRKAVLSAYDNQCCITGISDSRFLVASHIKPWAEDVHNRLNPRNGLCLSTFFDRAFDIGLITFSEEYALIVSSELEKQQSNDHIRETFLERSGTAIELPRKFSPSADFLRWHRESLFIP</sequence>
<dbReference type="Proteomes" id="UP000536442">
    <property type="component" value="Unassembled WGS sequence"/>
</dbReference>
<dbReference type="EMBL" id="JABEVQ010000005">
    <property type="protein sequence ID" value="NWN92021.1"/>
    <property type="molecule type" value="Genomic_DNA"/>
</dbReference>
<dbReference type="AlphaFoldDB" id="A0A851I1I8"/>
<organism evidence="2 3">
    <name type="scientific">Marinobacter adhaerens</name>
    <dbReference type="NCBI Taxonomy" id="1033846"/>
    <lineage>
        <taxon>Bacteria</taxon>
        <taxon>Pseudomonadati</taxon>
        <taxon>Pseudomonadota</taxon>
        <taxon>Gammaproteobacteria</taxon>
        <taxon>Pseudomonadales</taxon>
        <taxon>Marinobacteraceae</taxon>
        <taxon>Marinobacter</taxon>
    </lineage>
</organism>
<gene>
    <name evidence="2" type="ORF">HLV39_11010</name>
</gene>
<dbReference type="Pfam" id="PF13391">
    <property type="entry name" value="HNH_2"/>
    <property type="match status" value="1"/>
</dbReference>
<accession>A0A851I1I8</accession>